<dbReference type="OrthoDB" id="9774495at2"/>
<protein>
    <submittedName>
        <fullName evidence="6">L-threonine aldolase</fullName>
    </submittedName>
</protein>
<comment type="similarity">
    <text evidence="2">Belongs to the threonine aldolase family.</text>
</comment>
<dbReference type="GO" id="GO:0016829">
    <property type="term" value="F:lyase activity"/>
    <property type="evidence" value="ECO:0007669"/>
    <property type="project" value="InterPro"/>
</dbReference>
<reference evidence="6 7" key="1">
    <citation type="submission" date="2016-10" db="EMBL/GenBank/DDBJ databases">
        <authorList>
            <person name="de Groot N.N."/>
        </authorList>
    </citation>
    <scope>NUCLEOTIDE SEQUENCE [LARGE SCALE GENOMIC DNA]</scope>
    <source>
        <strain evidence="6 7">DSM 29316</strain>
    </source>
</reference>
<organism evidence="6 7">
    <name type="scientific">Poseidonocella pacifica</name>
    <dbReference type="NCBI Taxonomy" id="871651"/>
    <lineage>
        <taxon>Bacteria</taxon>
        <taxon>Pseudomonadati</taxon>
        <taxon>Pseudomonadota</taxon>
        <taxon>Alphaproteobacteria</taxon>
        <taxon>Rhodobacterales</taxon>
        <taxon>Roseobacteraceae</taxon>
        <taxon>Poseidonocella</taxon>
    </lineage>
</organism>
<dbReference type="PANTHER" id="PTHR48097:SF5">
    <property type="entry name" value="LOW SPECIFICITY L-THREONINE ALDOLASE"/>
    <property type="match status" value="1"/>
</dbReference>
<evidence type="ECO:0000256" key="4">
    <source>
        <dbReference type="ARBA" id="ARBA00022898"/>
    </source>
</evidence>
<dbReference type="AlphaFoldDB" id="A0A1I0XFK7"/>
<comment type="cofactor">
    <cofactor evidence="1">
        <name>pyridoxal 5'-phosphate</name>
        <dbReference type="ChEBI" id="CHEBI:597326"/>
    </cofactor>
</comment>
<dbReference type="SUPFAM" id="SSF53383">
    <property type="entry name" value="PLP-dependent transferases"/>
    <property type="match status" value="1"/>
</dbReference>
<comment type="subunit">
    <text evidence="3">Homotetramer.</text>
</comment>
<dbReference type="InterPro" id="IPR001597">
    <property type="entry name" value="ArAA_b-elim_lyase/Thr_aldolase"/>
</dbReference>
<evidence type="ECO:0000313" key="7">
    <source>
        <dbReference type="Proteomes" id="UP000198796"/>
    </source>
</evidence>
<evidence type="ECO:0000313" key="6">
    <source>
        <dbReference type="EMBL" id="SFA99467.1"/>
    </source>
</evidence>
<evidence type="ECO:0000259" key="5">
    <source>
        <dbReference type="Pfam" id="PF01212"/>
    </source>
</evidence>
<dbReference type="PANTHER" id="PTHR48097">
    <property type="entry name" value="L-THREONINE ALDOLASE-RELATED"/>
    <property type="match status" value="1"/>
</dbReference>
<proteinExistence type="inferred from homology"/>
<dbReference type="Proteomes" id="UP000198796">
    <property type="component" value="Unassembled WGS sequence"/>
</dbReference>
<dbReference type="RefSeq" id="WP_092064462.1">
    <property type="nucleotide sequence ID" value="NZ_FOJU01000003.1"/>
</dbReference>
<evidence type="ECO:0000256" key="1">
    <source>
        <dbReference type="ARBA" id="ARBA00001933"/>
    </source>
</evidence>
<dbReference type="InterPro" id="IPR015421">
    <property type="entry name" value="PyrdxlP-dep_Trfase_major"/>
</dbReference>
<dbReference type="GO" id="GO:0006520">
    <property type="term" value="P:amino acid metabolic process"/>
    <property type="evidence" value="ECO:0007669"/>
    <property type="project" value="InterPro"/>
</dbReference>
<dbReference type="Gene3D" id="3.40.640.10">
    <property type="entry name" value="Type I PLP-dependent aspartate aminotransferase-like (Major domain)"/>
    <property type="match status" value="1"/>
</dbReference>
<feature type="domain" description="Aromatic amino acid beta-eliminating lyase/threonine aldolase" evidence="5">
    <location>
        <begin position="3"/>
        <end position="287"/>
    </location>
</feature>
<accession>A0A1I0XFK7</accession>
<dbReference type="Gene3D" id="3.90.1150.10">
    <property type="entry name" value="Aspartate Aminotransferase, domain 1"/>
    <property type="match status" value="1"/>
</dbReference>
<keyword evidence="7" id="KW-1185">Reference proteome</keyword>
<dbReference type="EMBL" id="FOJU01000003">
    <property type="protein sequence ID" value="SFA99467.1"/>
    <property type="molecule type" value="Genomic_DNA"/>
</dbReference>
<sequence length="345" mass="36884">MFFMSDNTGPAHPAIMRALTEANSGFAAPYGADDWTAAAVANLRDVLEAPKASVNLVATGTAANSIALAALCPPWATTFCSSVAHIHEDECNAPEFYSGGAKLTLVGDGEKLTPESLRAAIEAEEIRGVHGPQRGPVSITQATEKGTLYSPAEIRAICDVAHGYGLKVHMDGARFANAVVSLGVTPAELTWKAGVDALSFGGTKNGLMGVEAIVMFDPDPDWEVQLRRKRGAHLFSKQRFLGAQMAEYVRDGLWLETARAANALCATLAEGLRAKGAVLDYEPEANIIFARLPRSTHARLQAAGAQYYLWDSALDGGSDDDMLLARFVCDWSLPRTSVEEFLSLL</sequence>
<keyword evidence="4" id="KW-0663">Pyridoxal phosphate</keyword>
<name>A0A1I0XFK7_9RHOB</name>
<gene>
    <name evidence="6" type="ORF">SAMN05421688_2193</name>
</gene>
<dbReference type="InterPro" id="IPR015422">
    <property type="entry name" value="PyrdxlP-dep_Trfase_small"/>
</dbReference>
<evidence type="ECO:0000256" key="3">
    <source>
        <dbReference type="ARBA" id="ARBA00011881"/>
    </source>
</evidence>
<evidence type="ECO:0000256" key="2">
    <source>
        <dbReference type="ARBA" id="ARBA00006966"/>
    </source>
</evidence>
<dbReference type="STRING" id="871651.SAMN05421688_2193"/>
<dbReference type="Pfam" id="PF01212">
    <property type="entry name" value="Beta_elim_lyase"/>
    <property type="match status" value="1"/>
</dbReference>
<dbReference type="InterPro" id="IPR015424">
    <property type="entry name" value="PyrdxlP-dep_Trfase"/>
</dbReference>